<evidence type="ECO:0000313" key="2">
    <source>
        <dbReference type="EMBL" id="SOY77748.1"/>
    </source>
</evidence>
<comment type="caution">
    <text evidence="2">The sequence shown here is derived from an EMBL/GenBank/DDBJ whole genome shotgun (WGS) entry which is preliminary data.</text>
</comment>
<name>A0A375CRG9_9BURK</name>
<proteinExistence type="predicted"/>
<organism evidence="2 3">
    <name type="scientific">Cupriavidus taiwanensis</name>
    <dbReference type="NCBI Taxonomy" id="164546"/>
    <lineage>
        <taxon>Bacteria</taxon>
        <taxon>Pseudomonadati</taxon>
        <taxon>Pseudomonadota</taxon>
        <taxon>Betaproteobacteria</taxon>
        <taxon>Burkholderiales</taxon>
        <taxon>Burkholderiaceae</taxon>
        <taxon>Cupriavidus</taxon>
    </lineage>
</organism>
<protein>
    <submittedName>
        <fullName evidence="2">Uncharacterized protein</fullName>
    </submittedName>
</protein>
<gene>
    <name evidence="2" type="ORF">CBM2589_U10250</name>
</gene>
<feature type="region of interest" description="Disordered" evidence="1">
    <location>
        <begin position="1"/>
        <end position="85"/>
    </location>
</feature>
<reference evidence="3" key="1">
    <citation type="submission" date="2018-01" db="EMBL/GenBank/DDBJ databases">
        <authorList>
            <person name="Gaut B.S."/>
            <person name="Morton B.R."/>
            <person name="Clegg M.T."/>
            <person name="Duvall M.R."/>
        </authorList>
    </citation>
    <scope>NUCLEOTIDE SEQUENCE [LARGE SCALE GENOMIC DNA]</scope>
</reference>
<dbReference type="AlphaFoldDB" id="A0A375CRG9"/>
<evidence type="ECO:0000313" key="3">
    <source>
        <dbReference type="Proteomes" id="UP000256297"/>
    </source>
</evidence>
<dbReference type="Proteomes" id="UP000256297">
    <property type="component" value="Unassembled WGS sequence"/>
</dbReference>
<sequence>MLDWKSGNSRTGVKSRDAESGSDGPVHRRPLANVSSVWVKKSARRPLIRDSRFLSAPYLHTDPRPAPRYPSPRPRRLERSGGTTP</sequence>
<accession>A0A375CRG9</accession>
<evidence type="ECO:0000256" key="1">
    <source>
        <dbReference type="SAM" id="MobiDB-lite"/>
    </source>
</evidence>
<dbReference type="EMBL" id="OFSP01000078">
    <property type="protein sequence ID" value="SOY77748.1"/>
    <property type="molecule type" value="Genomic_DNA"/>
</dbReference>
<feature type="compositionally biased region" description="Polar residues" evidence="1">
    <location>
        <begin position="1"/>
        <end position="12"/>
    </location>
</feature>